<reference evidence="5" key="1">
    <citation type="journal article" date="2023" name="Science">
        <title>Elucidation of the pathway for biosynthesis of saponin adjuvants from the soapbark tree.</title>
        <authorList>
            <person name="Reed J."/>
            <person name="Orme A."/>
            <person name="El-Demerdash A."/>
            <person name="Owen C."/>
            <person name="Martin L.B.B."/>
            <person name="Misra R.C."/>
            <person name="Kikuchi S."/>
            <person name="Rejzek M."/>
            <person name="Martin A.C."/>
            <person name="Harkess A."/>
            <person name="Leebens-Mack J."/>
            <person name="Louveau T."/>
            <person name="Stephenson M.J."/>
            <person name="Osbourn A."/>
        </authorList>
    </citation>
    <scope>NUCLEOTIDE SEQUENCE</scope>
    <source>
        <strain evidence="5">S10</strain>
    </source>
</reference>
<dbReference type="GO" id="GO:0046872">
    <property type="term" value="F:metal ion binding"/>
    <property type="evidence" value="ECO:0007669"/>
    <property type="project" value="UniProtKB-KW"/>
</dbReference>
<accession>A0AAD7PI18</accession>
<sequence>MSMAMACIPTIDLSAFTEGDSDGNKKTIVDKVGQACSEYGFFQIINHGIPLSLMRQALDMSKTFFDYPLEEKLKSSPIPGSPLAAGFNIREKHLTGKEYLVTTSPSSSFNVYPANPPGYRDLLIEMFTNMVKLSSTMAGIISECLGLPPDFLEEFNNDRSWDVLTSLSYPAATDDNGGNIGVAAHKDVSCFTFVYQDQSGGLEVKLDGKWVPILPATEDALVVNVGDMLQVLSNDKFMSPWHRVVKLKGRARNSFVFFYNLAGDKFIEPLPQFTKEVGVAPKYTSFLNKEYLQLRSKTKLDLTAEGEQKIIDVTHYAINTT</sequence>
<evidence type="ECO:0000256" key="1">
    <source>
        <dbReference type="ARBA" id="ARBA00022723"/>
    </source>
</evidence>
<evidence type="ECO:0000313" key="6">
    <source>
        <dbReference type="Proteomes" id="UP001163823"/>
    </source>
</evidence>
<comment type="similarity">
    <text evidence="3">Belongs to the iron/ascorbate-dependent oxidoreductase family.</text>
</comment>
<protein>
    <submittedName>
        <fullName evidence="5">2-oxoglutarate and Fe(II)-dependent oxygenase superfamily protein</fullName>
    </submittedName>
</protein>
<comment type="caution">
    <text evidence="5">The sequence shown here is derived from an EMBL/GenBank/DDBJ whole genome shotgun (WGS) entry which is preliminary data.</text>
</comment>
<name>A0AAD7PI18_QUISA</name>
<organism evidence="5 6">
    <name type="scientific">Quillaja saponaria</name>
    <name type="common">Soap bark tree</name>
    <dbReference type="NCBI Taxonomy" id="32244"/>
    <lineage>
        <taxon>Eukaryota</taxon>
        <taxon>Viridiplantae</taxon>
        <taxon>Streptophyta</taxon>
        <taxon>Embryophyta</taxon>
        <taxon>Tracheophyta</taxon>
        <taxon>Spermatophyta</taxon>
        <taxon>Magnoliopsida</taxon>
        <taxon>eudicotyledons</taxon>
        <taxon>Gunneridae</taxon>
        <taxon>Pentapetalae</taxon>
        <taxon>rosids</taxon>
        <taxon>fabids</taxon>
        <taxon>Fabales</taxon>
        <taxon>Quillajaceae</taxon>
        <taxon>Quillaja</taxon>
    </lineage>
</organism>
<keyword evidence="2 3" id="KW-0408">Iron</keyword>
<keyword evidence="1 3" id="KW-0479">Metal-binding</keyword>
<dbReference type="PANTHER" id="PTHR47990">
    <property type="entry name" value="2-OXOGLUTARATE (2OG) AND FE(II)-DEPENDENT OXYGENASE SUPERFAMILY PROTEIN-RELATED"/>
    <property type="match status" value="1"/>
</dbReference>
<evidence type="ECO:0000256" key="2">
    <source>
        <dbReference type="ARBA" id="ARBA00023004"/>
    </source>
</evidence>
<gene>
    <name evidence="5" type="ORF">O6P43_022833</name>
</gene>
<dbReference type="Pfam" id="PF03171">
    <property type="entry name" value="2OG-FeII_Oxy"/>
    <property type="match status" value="1"/>
</dbReference>
<dbReference type="InterPro" id="IPR050231">
    <property type="entry name" value="Iron_ascorbate_oxido_reductase"/>
</dbReference>
<evidence type="ECO:0000259" key="4">
    <source>
        <dbReference type="PROSITE" id="PS51471"/>
    </source>
</evidence>
<dbReference type="Proteomes" id="UP001163823">
    <property type="component" value="Chromosome 9"/>
</dbReference>
<dbReference type="SUPFAM" id="SSF51197">
    <property type="entry name" value="Clavaminate synthase-like"/>
    <property type="match status" value="1"/>
</dbReference>
<dbReference type="Gene3D" id="2.60.120.330">
    <property type="entry name" value="B-lactam Antibiotic, Isopenicillin N Synthase, Chain"/>
    <property type="match status" value="1"/>
</dbReference>
<keyword evidence="6" id="KW-1185">Reference proteome</keyword>
<proteinExistence type="inferred from homology"/>
<dbReference type="PROSITE" id="PS51471">
    <property type="entry name" value="FE2OG_OXY"/>
    <property type="match status" value="1"/>
</dbReference>
<dbReference type="AlphaFoldDB" id="A0AAD7PI18"/>
<evidence type="ECO:0000256" key="3">
    <source>
        <dbReference type="RuleBase" id="RU003682"/>
    </source>
</evidence>
<dbReference type="InterPro" id="IPR026992">
    <property type="entry name" value="DIOX_N"/>
</dbReference>
<feature type="domain" description="Fe2OG dioxygenase" evidence="4">
    <location>
        <begin position="160"/>
        <end position="261"/>
    </location>
</feature>
<dbReference type="InterPro" id="IPR005123">
    <property type="entry name" value="Oxoglu/Fe-dep_dioxygenase_dom"/>
</dbReference>
<dbReference type="Pfam" id="PF14226">
    <property type="entry name" value="DIOX_N"/>
    <property type="match status" value="1"/>
</dbReference>
<dbReference type="KEGG" id="qsa:O6P43_022833"/>
<dbReference type="InterPro" id="IPR044861">
    <property type="entry name" value="IPNS-like_FE2OG_OXY"/>
</dbReference>
<dbReference type="EMBL" id="JARAOO010000009">
    <property type="protein sequence ID" value="KAJ7956381.1"/>
    <property type="molecule type" value="Genomic_DNA"/>
</dbReference>
<evidence type="ECO:0000313" key="5">
    <source>
        <dbReference type="EMBL" id="KAJ7956381.1"/>
    </source>
</evidence>
<keyword evidence="3" id="KW-0560">Oxidoreductase</keyword>
<dbReference type="GO" id="GO:0016491">
    <property type="term" value="F:oxidoreductase activity"/>
    <property type="evidence" value="ECO:0007669"/>
    <property type="project" value="UniProtKB-KW"/>
</dbReference>
<dbReference type="InterPro" id="IPR027443">
    <property type="entry name" value="IPNS-like_sf"/>
</dbReference>